<dbReference type="RefSeq" id="WP_301229156.1">
    <property type="nucleotide sequence ID" value="NZ_JAROCG010000002.1"/>
</dbReference>
<organism evidence="5 6">
    <name type="scientific">Arthrobacter burdickii</name>
    <dbReference type="NCBI Taxonomy" id="3035920"/>
    <lineage>
        <taxon>Bacteria</taxon>
        <taxon>Bacillati</taxon>
        <taxon>Actinomycetota</taxon>
        <taxon>Actinomycetes</taxon>
        <taxon>Micrococcales</taxon>
        <taxon>Micrococcaceae</taxon>
        <taxon>Arthrobacter</taxon>
    </lineage>
</organism>
<keyword evidence="6" id="KW-1185">Reference proteome</keyword>
<dbReference type="SMART" id="SM00354">
    <property type="entry name" value="HTH_LACI"/>
    <property type="match status" value="1"/>
</dbReference>
<dbReference type="InterPro" id="IPR010982">
    <property type="entry name" value="Lambda_DNA-bd_dom_sf"/>
</dbReference>
<evidence type="ECO:0000313" key="5">
    <source>
        <dbReference type="EMBL" id="MDN4612267.1"/>
    </source>
</evidence>
<protein>
    <submittedName>
        <fullName evidence="5">LacI family DNA-binding transcriptional regulator</fullName>
    </submittedName>
</protein>
<evidence type="ECO:0000259" key="4">
    <source>
        <dbReference type="PROSITE" id="PS50932"/>
    </source>
</evidence>
<evidence type="ECO:0000313" key="6">
    <source>
        <dbReference type="Proteomes" id="UP001174209"/>
    </source>
</evidence>
<comment type="caution">
    <text evidence="5">The sequence shown here is derived from an EMBL/GenBank/DDBJ whole genome shotgun (WGS) entry which is preliminary data.</text>
</comment>
<keyword evidence="2 5" id="KW-0238">DNA-binding</keyword>
<dbReference type="Gene3D" id="3.40.50.2300">
    <property type="match status" value="2"/>
</dbReference>
<accession>A0ABT8K532</accession>
<dbReference type="SUPFAM" id="SSF53822">
    <property type="entry name" value="Periplasmic binding protein-like I"/>
    <property type="match status" value="1"/>
</dbReference>
<dbReference type="Pfam" id="PF13377">
    <property type="entry name" value="Peripla_BP_3"/>
    <property type="match status" value="1"/>
</dbReference>
<dbReference type="Pfam" id="PF00356">
    <property type="entry name" value="LacI"/>
    <property type="match status" value="1"/>
</dbReference>
<evidence type="ECO:0000256" key="3">
    <source>
        <dbReference type="ARBA" id="ARBA00023163"/>
    </source>
</evidence>
<dbReference type="PANTHER" id="PTHR30146:SF147">
    <property type="entry name" value="HTH-TYPE TRANSCRIPTIONAL REGULATOR DEGA"/>
    <property type="match status" value="1"/>
</dbReference>
<dbReference type="CDD" id="cd06267">
    <property type="entry name" value="PBP1_LacI_sugar_binding-like"/>
    <property type="match status" value="1"/>
</dbReference>
<evidence type="ECO:0000256" key="1">
    <source>
        <dbReference type="ARBA" id="ARBA00023015"/>
    </source>
</evidence>
<dbReference type="Proteomes" id="UP001174209">
    <property type="component" value="Unassembled WGS sequence"/>
</dbReference>
<gene>
    <name evidence="5" type="ORF">P5G52_15475</name>
</gene>
<dbReference type="PROSITE" id="PS50932">
    <property type="entry name" value="HTH_LACI_2"/>
    <property type="match status" value="1"/>
</dbReference>
<dbReference type="GO" id="GO:0003677">
    <property type="term" value="F:DNA binding"/>
    <property type="evidence" value="ECO:0007669"/>
    <property type="project" value="UniProtKB-KW"/>
</dbReference>
<sequence>MPSIYDVARVAGVSASTVSRAFARPGRVSHQTAQRVFAAAEEVGYRSTHVTGSPRPGTARTSMIALVIADIRNPVYADMVRGAEAAAAEAGYTMLLAHTQESDRKERQALERAMPSVDGIVLSSSRMSDSAIRMLAKQKPMIVMNRAVTDVASVVPDNPRGIRRAAEHLGELGHRTITYLAGPEASWADGMRWRSLREAGMELELTIRRSTSHLPTIQGGEEAAAEWLHQPTPAVIAYNDQMAIGFVRALRRQGVSVPGDVSVVGFDNSYGAALVTPALTTVEAPLYSLGATAVNNLLAFSAGAVSQSNKLVVLPTRLVVRDSTAPATEKGTTTKRR</sequence>
<feature type="domain" description="HTH lacI-type" evidence="4">
    <location>
        <begin position="2"/>
        <end position="46"/>
    </location>
</feature>
<keyword evidence="3" id="KW-0804">Transcription</keyword>
<name>A0ABT8K532_9MICC</name>
<dbReference type="SUPFAM" id="SSF47413">
    <property type="entry name" value="lambda repressor-like DNA-binding domains"/>
    <property type="match status" value="1"/>
</dbReference>
<dbReference type="InterPro" id="IPR046335">
    <property type="entry name" value="LacI/GalR-like_sensor"/>
</dbReference>
<dbReference type="InterPro" id="IPR000843">
    <property type="entry name" value="HTH_LacI"/>
</dbReference>
<keyword evidence="1" id="KW-0805">Transcription regulation</keyword>
<evidence type="ECO:0000256" key="2">
    <source>
        <dbReference type="ARBA" id="ARBA00023125"/>
    </source>
</evidence>
<dbReference type="CDD" id="cd01392">
    <property type="entry name" value="HTH_LacI"/>
    <property type="match status" value="1"/>
</dbReference>
<proteinExistence type="predicted"/>
<dbReference type="InterPro" id="IPR028082">
    <property type="entry name" value="Peripla_BP_I"/>
</dbReference>
<dbReference type="EMBL" id="JAROCG010000002">
    <property type="protein sequence ID" value="MDN4612267.1"/>
    <property type="molecule type" value="Genomic_DNA"/>
</dbReference>
<dbReference type="PANTHER" id="PTHR30146">
    <property type="entry name" value="LACI-RELATED TRANSCRIPTIONAL REPRESSOR"/>
    <property type="match status" value="1"/>
</dbReference>
<dbReference type="Gene3D" id="1.10.260.40">
    <property type="entry name" value="lambda repressor-like DNA-binding domains"/>
    <property type="match status" value="1"/>
</dbReference>
<reference evidence="5" key="1">
    <citation type="submission" date="2023-06" db="EMBL/GenBank/DDBJ databases">
        <title>MT1 and MT2 Draft Genomes of Novel Species.</title>
        <authorList>
            <person name="Venkateswaran K."/>
        </authorList>
    </citation>
    <scope>NUCLEOTIDE SEQUENCE</scope>
    <source>
        <strain evidence="5">IIF3SC-B10</strain>
    </source>
</reference>